<feature type="signal peptide" evidence="1">
    <location>
        <begin position="1"/>
        <end position="20"/>
    </location>
</feature>
<evidence type="ECO:0000256" key="1">
    <source>
        <dbReference type="SAM" id="SignalP"/>
    </source>
</evidence>
<organism evidence="2 3">
    <name type="scientific">Ancylostoma ceylanicum</name>
    <dbReference type="NCBI Taxonomy" id="53326"/>
    <lineage>
        <taxon>Eukaryota</taxon>
        <taxon>Metazoa</taxon>
        <taxon>Ecdysozoa</taxon>
        <taxon>Nematoda</taxon>
        <taxon>Chromadorea</taxon>
        <taxon>Rhabditida</taxon>
        <taxon>Rhabditina</taxon>
        <taxon>Rhabditomorpha</taxon>
        <taxon>Strongyloidea</taxon>
        <taxon>Ancylostomatidae</taxon>
        <taxon>Ancylostomatinae</taxon>
        <taxon>Ancylostoma</taxon>
    </lineage>
</organism>
<evidence type="ECO:0000313" key="2">
    <source>
        <dbReference type="EMBL" id="EYB99207.1"/>
    </source>
</evidence>
<feature type="chain" id="PRO_5001490640" description="SCP domain-containing protein" evidence="1">
    <location>
        <begin position="21"/>
        <end position="192"/>
    </location>
</feature>
<keyword evidence="1" id="KW-0732">Signal</keyword>
<dbReference type="Proteomes" id="UP000024635">
    <property type="component" value="Unassembled WGS sequence"/>
</dbReference>
<accession>A0A016T955</accession>
<dbReference type="EMBL" id="JARK01001460">
    <property type="protein sequence ID" value="EYB99207.1"/>
    <property type="molecule type" value="Genomic_DNA"/>
</dbReference>
<reference evidence="3" key="1">
    <citation type="journal article" date="2015" name="Nat. Genet.">
        <title>The genome and transcriptome of the zoonotic hookworm Ancylostoma ceylanicum identify infection-specific gene families.</title>
        <authorList>
            <person name="Schwarz E.M."/>
            <person name="Hu Y."/>
            <person name="Antoshechkin I."/>
            <person name="Miller M.M."/>
            <person name="Sternberg P.W."/>
            <person name="Aroian R.V."/>
        </authorList>
    </citation>
    <scope>NUCLEOTIDE SEQUENCE</scope>
    <source>
        <strain evidence="3">HY135</strain>
    </source>
</reference>
<keyword evidence="3" id="KW-1185">Reference proteome</keyword>
<gene>
    <name evidence="2" type="primary">Acey_s0124.g1221</name>
    <name evidence="2" type="ORF">Y032_0124g1221</name>
</gene>
<dbReference type="AlphaFoldDB" id="A0A016T955"/>
<sequence length="192" mass="21534">MTVLAGRLLVIIPIVTLISAANLHCDNGLFCSRVPHRAWLAKRKTAQRLVQFHELTQGDGFIAINSSFYSTYEQKDVLCNDELYTGFLLEEDAAQWNVSCIWTGIGVAVTCAPVPPKYNDLAFAYITPSEWQKRVKEFRIKIGCSTEKINQSSEVPELFICNERCVQGGIGYIQSLVMLLSFSVAFIKNCLM</sequence>
<name>A0A016T955_9BILA</name>
<dbReference type="OrthoDB" id="5790750at2759"/>
<evidence type="ECO:0008006" key="4">
    <source>
        <dbReference type="Google" id="ProtNLM"/>
    </source>
</evidence>
<protein>
    <recommendedName>
        <fullName evidence="4">SCP domain-containing protein</fullName>
    </recommendedName>
</protein>
<proteinExistence type="predicted"/>
<evidence type="ECO:0000313" key="3">
    <source>
        <dbReference type="Proteomes" id="UP000024635"/>
    </source>
</evidence>
<comment type="caution">
    <text evidence="2">The sequence shown here is derived from an EMBL/GenBank/DDBJ whole genome shotgun (WGS) entry which is preliminary data.</text>
</comment>